<protein>
    <submittedName>
        <fullName evidence="3">Uncharacterized protein</fullName>
    </submittedName>
</protein>
<dbReference type="PANTHER" id="PTHR36888">
    <property type="entry name" value="TETRATRICOPEPTIDE-LIKE HELICAL DOMAIN-CONTAINING PROTEIN-RELATED"/>
    <property type="match status" value="1"/>
</dbReference>
<sequence>MLKSSTLVDRSKTSRPSLKYIPILRCSYVLPKQRARFPVQCPRQIHLRRVAQAAANPPGTASPPPATDNDVKLKKGFWTFVDVVAILGSVGGALAAILNLFSGTYVLFLPLVLPVISLLSALQREGLIAEDNRRAYDTLRVSITQDSNTLLAEARSAIEEVRRELRGQNTTAARLGTIEARLSSLEGSILSAGRSAREAAAGLGVLPERLQVEQRAVLEGLVAAMRVELRRAAESLANNETTALARLDARLAAVEGSLSGLEVAQSEGLRRLSMSLNSAMADAEATLQSSVRNEVARSMEPVRRLPQMLAAALPPALAAAEAVEASAAGAPAVAAGAAGAAGVAAAAGLTPEQLQAIVSQEVEVAVARILDFQVEAFGRLNMVRPVPIDEEQWSALGRRLTRLERLVEGVPAGTEGALLQGGQVPAAVAAAVGEALAAQVAEARVEVTAAAAREAESVRNDVLAAQTVLRESLDNLAAALQPLQLGVMELQVAVSAVSAAQTQQQQQLAEEAALHAWRDGEGGMVTERSPSSAGELGRLLEGVQAVTQLLHDVDSKIDNVTVAMAHLPAAATVPPSPAPAVLASDTTAEAMAAAAAKQQQELRSGIEGMKEALAALTTQVGLIANQSQVVVRAAEPSAPAAAVSAVVDVLSFEASLASAAPPEHTGGNDALSFAGTVGTTRDEAYDMMLQLAEARRRSGSEASVSGGDVTRNDVASGVDGGGGGGVATVAAAGPSAALSRRAADSQLRIEGLPPFEPPLLYATAGATATVTAMEIPSLPPSQREREAQELMRRSKQELEPRPRMEQQSQQQQQYFPARLRQEVEPQLDMRSGSAAATAAVAPPPAVAAAAPAAGFDRNATSAASDGQLLPYDGSTTLPYDQAPPAPALQAASSPSPSPFSPPLASSSPTPFAPAPQPPASPPLYPAESVGPATESVGYIPQGDMYGWDQRSQQQLQQQQLQQQASYAYDQPQPQPQPQNGRFQAFQEGFGYSLSPSAAAQTMGGLPIEQPPEAPSWYTMQQQQQPQEASQPPFLPQDLANANVNVQTDTQVPPQKQRQLRFPFWPMPNLQAQTQAAAPPPPPPPRASAHPPPPPQQPMPTTAGVEPRPAMASSSSPPQQPSQGFSPLPSSLTGSPTAPPTPSPQQPVRAAAPAVSVPPLALPNEYRPRPLDGLNTNEMITEGLRLLRLGREETRKGEDYGLADTLIQGAIAAFTRASEQPSADAKAMGNLGNALLARGELKAAYLETLRSGPAPATAAEATAQMDAERAMTLEANALLTEAGVMFLKVLEMDGWSSRALVNWGRALVIRADLLAATPDGLKPGSPTLPVVAQLYISAIGKFEGVLEGEPDMMPAKYRCALAMGGMSRTKPGGSRERLTLLADAINYLRDVIASQSPDAEALRSSAVAALQRYETQLMAERAARQQPLQ</sequence>
<keyword evidence="2" id="KW-1133">Transmembrane helix</keyword>
<feature type="compositionally biased region" description="Pro residues" evidence="1">
    <location>
        <begin position="1077"/>
        <end position="1097"/>
    </location>
</feature>
<feature type="region of interest" description="Disordered" evidence="1">
    <location>
        <begin position="774"/>
        <end position="814"/>
    </location>
</feature>
<gene>
    <name evidence="3" type="ORF">VaNZ11_016472</name>
</gene>
<feature type="compositionally biased region" description="Low complexity" evidence="1">
    <location>
        <begin position="952"/>
        <end position="971"/>
    </location>
</feature>
<feature type="compositionally biased region" description="Basic and acidic residues" evidence="1">
    <location>
        <begin position="782"/>
        <end position="804"/>
    </location>
</feature>
<dbReference type="PANTHER" id="PTHR36888:SF2">
    <property type="entry name" value="TETRATRICOPEPTIDE REPEAT (TPR)-LIKE SUPERFAMILY PROTEIN"/>
    <property type="match status" value="1"/>
</dbReference>
<feature type="compositionally biased region" description="Pro residues" evidence="1">
    <location>
        <begin position="910"/>
        <end position="924"/>
    </location>
</feature>
<accession>A0ABQ5SPJ1</accession>
<proteinExistence type="predicted"/>
<feature type="transmembrane region" description="Helical" evidence="2">
    <location>
        <begin position="77"/>
        <end position="98"/>
    </location>
</feature>
<feature type="compositionally biased region" description="Low complexity" evidence="1">
    <location>
        <begin position="1020"/>
        <end position="1031"/>
    </location>
</feature>
<name>A0ABQ5SPJ1_9CHLO</name>
<comment type="caution">
    <text evidence="3">The sequence shown here is derived from an EMBL/GenBank/DDBJ whole genome shotgun (WGS) entry which is preliminary data.</text>
</comment>
<organism evidence="3 4">
    <name type="scientific">Volvox africanus</name>
    <dbReference type="NCBI Taxonomy" id="51714"/>
    <lineage>
        <taxon>Eukaryota</taxon>
        <taxon>Viridiplantae</taxon>
        <taxon>Chlorophyta</taxon>
        <taxon>core chlorophytes</taxon>
        <taxon>Chlorophyceae</taxon>
        <taxon>CS clade</taxon>
        <taxon>Chlamydomonadales</taxon>
        <taxon>Volvocaceae</taxon>
        <taxon>Volvox</taxon>
    </lineage>
</organism>
<feature type="compositionally biased region" description="Polar residues" evidence="1">
    <location>
        <begin position="1039"/>
        <end position="1056"/>
    </location>
</feature>
<keyword evidence="4" id="KW-1185">Reference proteome</keyword>
<keyword evidence="2" id="KW-0812">Transmembrane</keyword>
<feature type="region of interest" description="Disordered" evidence="1">
    <location>
        <begin position="864"/>
        <end position="1152"/>
    </location>
</feature>
<keyword evidence="2" id="KW-0472">Membrane</keyword>
<dbReference type="InterPro" id="IPR011990">
    <property type="entry name" value="TPR-like_helical_dom_sf"/>
</dbReference>
<reference evidence="3 4" key="1">
    <citation type="journal article" date="2023" name="IScience">
        <title>Expanded male sex-determining region conserved during the evolution of homothallism in the green alga Volvox.</title>
        <authorList>
            <person name="Yamamoto K."/>
            <person name="Matsuzaki R."/>
            <person name="Mahakham W."/>
            <person name="Heman W."/>
            <person name="Sekimoto H."/>
            <person name="Kawachi M."/>
            <person name="Minakuchi Y."/>
            <person name="Toyoda A."/>
            <person name="Nozaki H."/>
        </authorList>
    </citation>
    <scope>NUCLEOTIDE SEQUENCE [LARGE SCALE GENOMIC DNA]</scope>
    <source>
        <strain evidence="3 4">NIES-4468</strain>
    </source>
</reference>
<dbReference type="Proteomes" id="UP001165090">
    <property type="component" value="Unassembled WGS sequence"/>
</dbReference>
<dbReference type="SUPFAM" id="SSF48452">
    <property type="entry name" value="TPR-like"/>
    <property type="match status" value="1"/>
</dbReference>
<evidence type="ECO:0000256" key="2">
    <source>
        <dbReference type="SAM" id="Phobius"/>
    </source>
</evidence>
<evidence type="ECO:0000256" key="1">
    <source>
        <dbReference type="SAM" id="MobiDB-lite"/>
    </source>
</evidence>
<dbReference type="EMBL" id="BSDZ01000103">
    <property type="protein sequence ID" value="GLI71314.1"/>
    <property type="molecule type" value="Genomic_DNA"/>
</dbReference>
<evidence type="ECO:0000313" key="3">
    <source>
        <dbReference type="EMBL" id="GLI71314.1"/>
    </source>
</evidence>
<dbReference type="Gene3D" id="1.25.40.10">
    <property type="entry name" value="Tetratricopeptide repeat domain"/>
    <property type="match status" value="1"/>
</dbReference>
<feature type="compositionally biased region" description="Low complexity" evidence="1">
    <location>
        <begin position="1112"/>
        <end position="1135"/>
    </location>
</feature>
<evidence type="ECO:0000313" key="4">
    <source>
        <dbReference type="Proteomes" id="UP001165090"/>
    </source>
</evidence>